<dbReference type="Proteomes" id="UP000019132">
    <property type="component" value="Unassembled WGS sequence"/>
</dbReference>
<reference evidence="2" key="1">
    <citation type="journal article" date="2010" name="Genome Biol.">
        <title>Genome sequence of the necrotrophic plant pathogen Pythium ultimum reveals original pathogenicity mechanisms and effector repertoire.</title>
        <authorList>
            <person name="Levesque C.A."/>
            <person name="Brouwer H."/>
            <person name="Cano L."/>
            <person name="Hamilton J.P."/>
            <person name="Holt C."/>
            <person name="Huitema E."/>
            <person name="Raffaele S."/>
            <person name="Robideau G.P."/>
            <person name="Thines M."/>
            <person name="Win J."/>
            <person name="Zerillo M.M."/>
            <person name="Beakes G.W."/>
            <person name="Boore J.L."/>
            <person name="Busam D."/>
            <person name="Dumas B."/>
            <person name="Ferriera S."/>
            <person name="Fuerstenberg S.I."/>
            <person name="Gachon C.M."/>
            <person name="Gaulin E."/>
            <person name="Govers F."/>
            <person name="Grenville-Briggs L."/>
            <person name="Horner N."/>
            <person name="Hostetler J."/>
            <person name="Jiang R.H."/>
            <person name="Johnson J."/>
            <person name="Krajaejun T."/>
            <person name="Lin H."/>
            <person name="Meijer H.J."/>
            <person name="Moore B."/>
            <person name="Morris P."/>
            <person name="Phuntmart V."/>
            <person name="Puiu D."/>
            <person name="Shetty J."/>
            <person name="Stajich J.E."/>
            <person name="Tripathy S."/>
            <person name="Wawra S."/>
            <person name="van West P."/>
            <person name="Whitty B.R."/>
            <person name="Coutinho P.M."/>
            <person name="Henrissat B."/>
            <person name="Martin F."/>
            <person name="Thomas P.D."/>
            <person name="Tyler B.M."/>
            <person name="De Vries R.P."/>
            <person name="Kamoun S."/>
            <person name="Yandell M."/>
            <person name="Tisserat N."/>
            <person name="Buell C.R."/>
        </authorList>
    </citation>
    <scope>NUCLEOTIDE SEQUENCE</scope>
    <source>
        <strain evidence="2">DAOM:BR144</strain>
    </source>
</reference>
<organism evidence="1 2">
    <name type="scientific">Globisporangium ultimum (strain ATCC 200006 / CBS 805.95 / DAOM BR144)</name>
    <name type="common">Pythium ultimum</name>
    <dbReference type="NCBI Taxonomy" id="431595"/>
    <lineage>
        <taxon>Eukaryota</taxon>
        <taxon>Sar</taxon>
        <taxon>Stramenopiles</taxon>
        <taxon>Oomycota</taxon>
        <taxon>Peronosporomycetes</taxon>
        <taxon>Pythiales</taxon>
        <taxon>Pythiaceae</taxon>
        <taxon>Globisporangium</taxon>
    </lineage>
</organism>
<dbReference type="InParanoid" id="K3WQ93"/>
<dbReference type="OMA" id="VFEWFFR"/>
<dbReference type="InterPro" id="IPR011990">
    <property type="entry name" value="TPR-like_helical_dom_sf"/>
</dbReference>
<accession>K3WQ93</accession>
<proteinExistence type="predicted"/>
<evidence type="ECO:0000313" key="1">
    <source>
        <dbReference type="EnsemblProtists" id="PYU1_T007135"/>
    </source>
</evidence>
<protein>
    <recommendedName>
        <fullName evidence="3">Protein ZIP4 homolog</fullName>
    </recommendedName>
</protein>
<dbReference type="EMBL" id="GL376560">
    <property type="status" value="NOT_ANNOTATED_CDS"/>
    <property type="molecule type" value="Genomic_DNA"/>
</dbReference>
<sequence length="566" mass="64519">MCSKTGGTLDQSITKNQPQYLDECIDVLRSFGRVGALFLESAKRDFGRCQHYLKIAEESFSCCFAIWSQLGLSHLTKLKQDLELEEIMEDLWDFSMDRIRVLQLLCGDDDACKSRGTNGVVEALSELQMLVPYMPTYKIDLLKLVKETSEIYKKAGRHQEQIMLTEEALRLCDSLDACAESSEEHVLQQFKQSLLVNVLDTFGAMKDHQRAETCYSLLPQSRDSAAVFIMAKIYIEAQKYDKAAYYLKILFQLDNLEYSRQGARLYAQAQSYDDNSMKIYQELERNYGENRLEINLDLACNLAFSEIPEKRERSISELERVATHIKENERNEGNNAFLKHVERIHQTVLDATQHHLNRNAYEDCMKWAKLGTDISLTEHETGIYMRILSLCYLRLDQKGDALEWANRAFATDPSKKSLFSLFKAEVEFMEPQSNDSIISIIQRLKDRDDFEAQDLLALGKVAQSAGPAKQTAVLEILDELCTLALRSPEDAFAVPIVILLQNTAQLAYTCSAQASSTANDSLQAGSPFAKKFESYARMLLELPKHTSQTAAHSSAVYEWFYAMRLR</sequence>
<reference evidence="2" key="2">
    <citation type="submission" date="2010-04" db="EMBL/GenBank/DDBJ databases">
        <authorList>
            <person name="Buell R."/>
            <person name="Hamilton J."/>
            <person name="Hostetler J."/>
        </authorList>
    </citation>
    <scope>NUCLEOTIDE SEQUENCE [LARGE SCALE GENOMIC DNA]</scope>
    <source>
        <strain evidence="2">DAOM:BR144</strain>
    </source>
</reference>
<dbReference type="AlphaFoldDB" id="K3WQ93"/>
<dbReference type="EnsemblProtists" id="PYU1_T007135">
    <property type="protein sequence ID" value="PYU1_T007135"/>
    <property type="gene ID" value="PYU1_G007120"/>
</dbReference>
<reference evidence="1" key="3">
    <citation type="submission" date="2015-02" db="UniProtKB">
        <authorList>
            <consortium name="EnsemblProtists"/>
        </authorList>
    </citation>
    <scope>IDENTIFICATION</scope>
    <source>
        <strain evidence="1">DAOM BR144</strain>
    </source>
</reference>
<dbReference type="eggNOG" id="ENOG502QT95">
    <property type="taxonomic scope" value="Eukaryota"/>
</dbReference>
<dbReference type="STRING" id="431595.K3WQ93"/>
<dbReference type="HOGENOM" id="CLU_013580_0_0_1"/>
<name>K3WQ93_GLOUD</name>
<keyword evidence="2" id="KW-1185">Reference proteome</keyword>
<evidence type="ECO:0000313" key="2">
    <source>
        <dbReference type="Proteomes" id="UP000019132"/>
    </source>
</evidence>
<dbReference type="SUPFAM" id="SSF48452">
    <property type="entry name" value="TPR-like"/>
    <property type="match status" value="1"/>
</dbReference>
<dbReference type="VEuPathDB" id="FungiDB:PYU1_G007120"/>
<evidence type="ECO:0008006" key="3">
    <source>
        <dbReference type="Google" id="ProtNLM"/>
    </source>
</evidence>